<protein>
    <submittedName>
        <fullName evidence="9">Cytochrome c</fullName>
    </submittedName>
</protein>
<gene>
    <name evidence="9" type="ORF">H0E82_09310</name>
</gene>
<feature type="domain" description="Cytochrome c" evidence="8">
    <location>
        <begin position="42"/>
        <end position="129"/>
    </location>
</feature>
<evidence type="ECO:0000259" key="8">
    <source>
        <dbReference type="PROSITE" id="PS51007"/>
    </source>
</evidence>
<keyword evidence="4" id="KW-0249">Electron transport</keyword>
<dbReference type="InterPro" id="IPR009056">
    <property type="entry name" value="Cyt_c-like_dom"/>
</dbReference>
<dbReference type="InterPro" id="IPR050597">
    <property type="entry name" value="Cytochrome_c_Oxidase_Subunit"/>
</dbReference>
<keyword evidence="5 6" id="KW-0408">Iron</keyword>
<dbReference type="AlphaFoldDB" id="A0A7Z0QT42"/>
<dbReference type="PANTHER" id="PTHR33751">
    <property type="entry name" value="CBB3-TYPE CYTOCHROME C OXIDASE SUBUNIT FIXP"/>
    <property type="match status" value="1"/>
</dbReference>
<evidence type="ECO:0000256" key="2">
    <source>
        <dbReference type="ARBA" id="ARBA00022617"/>
    </source>
</evidence>
<dbReference type="PROSITE" id="PS51257">
    <property type="entry name" value="PROKAR_LIPOPROTEIN"/>
    <property type="match status" value="1"/>
</dbReference>
<dbReference type="RefSeq" id="WP_180545190.1">
    <property type="nucleotide sequence ID" value="NZ_JACCJZ010000017.1"/>
</dbReference>
<evidence type="ECO:0000313" key="10">
    <source>
        <dbReference type="Proteomes" id="UP000589896"/>
    </source>
</evidence>
<accession>A0A7Z0QT42</accession>
<reference evidence="9 10" key="1">
    <citation type="submission" date="2020-07" db="EMBL/GenBank/DDBJ databases">
        <title>isolation of Luteimonas sp. SJ-16.</title>
        <authorList>
            <person name="Huang X.-X."/>
            <person name="Xu L."/>
            <person name="Sun J.-Q."/>
        </authorList>
    </citation>
    <scope>NUCLEOTIDE SEQUENCE [LARGE SCALE GENOMIC DNA]</scope>
    <source>
        <strain evidence="9 10">SJ-16</strain>
    </source>
</reference>
<dbReference type="Gene3D" id="1.10.760.10">
    <property type="entry name" value="Cytochrome c-like domain"/>
    <property type="match status" value="1"/>
</dbReference>
<dbReference type="InterPro" id="IPR036909">
    <property type="entry name" value="Cyt_c-like_dom_sf"/>
</dbReference>
<evidence type="ECO:0000256" key="5">
    <source>
        <dbReference type="ARBA" id="ARBA00023004"/>
    </source>
</evidence>
<dbReference type="EMBL" id="JACCJZ010000017">
    <property type="protein sequence ID" value="NYZ62958.1"/>
    <property type="molecule type" value="Genomic_DNA"/>
</dbReference>
<evidence type="ECO:0000256" key="4">
    <source>
        <dbReference type="ARBA" id="ARBA00022982"/>
    </source>
</evidence>
<dbReference type="PANTHER" id="PTHR33751:SF9">
    <property type="entry name" value="CYTOCHROME C4"/>
    <property type="match status" value="1"/>
</dbReference>
<name>A0A7Z0QT42_9GAMM</name>
<organism evidence="9 10">
    <name type="scientific">Luteimonas deserti</name>
    <dbReference type="NCBI Taxonomy" id="2752306"/>
    <lineage>
        <taxon>Bacteria</taxon>
        <taxon>Pseudomonadati</taxon>
        <taxon>Pseudomonadota</taxon>
        <taxon>Gammaproteobacteria</taxon>
        <taxon>Lysobacterales</taxon>
        <taxon>Lysobacteraceae</taxon>
        <taxon>Luteimonas</taxon>
    </lineage>
</organism>
<keyword evidence="3 6" id="KW-0479">Metal-binding</keyword>
<evidence type="ECO:0000256" key="3">
    <source>
        <dbReference type="ARBA" id="ARBA00022723"/>
    </source>
</evidence>
<keyword evidence="2 6" id="KW-0349">Heme</keyword>
<evidence type="ECO:0000313" key="9">
    <source>
        <dbReference type="EMBL" id="NYZ62958.1"/>
    </source>
</evidence>
<dbReference type="Pfam" id="PF00034">
    <property type="entry name" value="Cytochrom_C"/>
    <property type="match status" value="1"/>
</dbReference>
<evidence type="ECO:0000256" key="1">
    <source>
        <dbReference type="ARBA" id="ARBA00022448"/>
    </source>
</evidence>
<feature type="chain" id="PRO_5030888161" evidence="7">
    <location>
        <begin position="31"/>
        <end position="141"/>
    </location>
</feature>
<evidence type="ECO:0000256" key="6">
    <source>
        <dbReference type="PROSITE-ProRule" id="PRU00433"/>
    </source>
</evidence>
<dbReference type="GO" id="GO:0009055">
    <property type="term" value="F:electron transfer activity"/>
    <property type="evidence" value="ECO:0007669"/>
    <property type="project" value="InterPro"/>
</dbReference>
<feature type="signal peptide" evidence="7">
    <location>
        <begin position="1"/>
        <end position="30"/>
    </location>
</feature>
<evidence type="ECO:0000256" key="7">
    <source>
        <dbReference type="SAM" id="SignalP"/>
    </source>
</evidence>
<dbReference type="GO" id="GO:0020037">
    <property type="term" value="F:heme binding"/>
    <property type="evidence" value="ECO:0007669"/>
    <property type="project" value="InterPro"/>
</dbReference>
<sequence>MIRPTLRAFPLLCVLLIAACGASPDPDAQAAASASSAGLPRGSIEAGEQAANVKSAATGQTCIDCHGAGGNVPLDPTYPKIGGQFRDYLAHALQAYRDGDREHALMSQQAAGLSDQQIADLAVYFAAQPSELRDLRGAHDN</sequence>
<dbReference type="SUPFAM" id="SSF46626">
    <property type="entry name" value="Cytochrome c"/>
    <property type="match status" value="1"/>
</dbReference>
<keyword evidence="7" id="KW-0732">Signal</keyword>
<proteinExistence type="predicted"/>
<dbReference type="Proteomes" id="UP000589896">
    <property type="component" value="Unassembled WGS sequence"/>
</dbReference>
<keyword evidence="1" id="KW-0813">Transport</keyword>
<dbReference type="PROSITE" id="PS51007">
    <property type="entry name" value="CYTC"/>
    <property type="match status" value="1"/>
</dbReference>
<dbReference type="GO" id="GO:0046872">
    <property type="term" value="F:metal ion binding"/>
    <property type="evidence" value="ECO:0007669"/>
    <property type="project" value="UniProtKB-KW"/>
</dbReference>
<comment type="caution">
    <text evidence="9">The sequence shown here is derived from an EMBL/GenBank/DDBJ whole genome shotgun (WGS) entry which is preliminary data.</text>
</comment>
<keyword evidence="10" id="KW-1185">Reference proteome</keyword>